<evidence type="ECO:0000313" key="5">
    <source>
        <dbReference type="Proteomes" id="UP000540656"/>
    </source>
</evidence>
<dbReference type="GO" id="GO:0003841">
    <property type="term" value="F:1-acylglycerol-3-phosphate O-acyltransferase activity"/>
    <property type="evidence" value="ECO:0007669"/>
    <property type="project" value="TreeGrafter"/>
</dbReference>
<feature type="domain" description="Phospholipid/glycerol acyltransferase" evidence="3">
    <location>
        <begin position="28"/>
        <end position="137"/>
    </location>
</feature>
<dbReference type="InterPro" id="IPR002123">
    <property type="entry name" value="Plipid/glycerol_acylTrfase"/>
</dbReference>
<organism evidence="4 5">
    <name type="scientific">Nocardioides daedukensis</name>
    <dbReference type="NCBI Taxonomy" id="634462"/>
    <lineage>
        <taxon>Bacteria</taxon>
        <taxon>Bacillati</taxon>
        <taxon>Actinomycetota</taxon>
        <taxon>Actinomycetes</taxon>
        <taxon>Propionibacteriales</taxon>
        <taxon>Nocardioidaceae</taxon>
        <taxon>Nocardioides</taxon>
    </lineage>
</organism>
<comment type="caution">
    <text evidence="4">The sequence shown here is derived from an EMBL/GenBank/DDBJ whole genome shotgun (WGS) entry which is preliminary data.</text>
</comment>
<keyword evidence="2 4" id="KW-0012">Acyltransferase</keyword>
<sequence>MRVRRGLARGLIRLAGWKSVGTVPPSGIMVGAPHTSNWDWVATVLLLWSHDVSPRVLIKQDLFKGPLAIILRATGGIPIDRSNAVTVVSDLAARAAEDESFVIVLAAEGTRSHGEHWKSGFHRLARQTGLPVSFGYIDGPSKTVGMGPTLEMTDDIQADMDKIRAIYADKRGIRPEYRIEPRLREEDRPS</sequence>
<keyword evidence="5" id="KW-1185">Reference proteome</keyword>
<evidence type="ECO:0000259" key="3">
    <source>
        <dbReference type="SMART" id="SM00563"/>
    </source>
</evidence>
<evidence type="ECO:0000313" key="4">
    <source>
        <dbReference type="EMBL" id="NYG58593.1"/>
    </source>
</evidence>
<keyword evidence="1 4" id="KW-0808">Transferase</keyword>
<dbReference type="AlphaFoldDB" id="A0A7Y9S1W3"/>
<dbReference type="SMART" id="SM00563">
    <property type="entry name" value="PlsC"/>
    <property type="match status" value="1"/>
</dbReference>
<reference evidence="4 5" key="1">
    <citation type="submission" date="2020-07" db="EMBL/GenBank/DDBJ databases">
        <title>Sequencing the genomes of 1000 actinobacteria strains.</title>
        <authorList>
            <person name="Klenk H.-P."/>
        </authorList>
    </citation>
    <scope>NUCLEOTIDE SEQUENCE [LARGE SCALE GENOMIC DNA]</scope>
    <source>
        <strain evidence="4 5">DSM 23819</strain>
    </source>
</reference>
<proteinExistence type="predicted"/>
<evidence type="ECO:0000256" key="2">
    <source>
        <dbReference type="ARBA" id="ARBA00023315"/>
    </source>
</evidence>
<dbReference type="Pfam" id="PF01553">
    <property type="entry name" value="Acyltransferase"/>
    <property type="match status" value="1"/>
</dbReference>
<gene>
    <name evidence="4" type="ORF">BJ980_001516</name>
</gene>
<evidence type="ECO:0000256" key="1">
    <source>
        <dbReference type="ARBA" id="ARBA00022679"/>
    </source>
</evidence>
<dbReference type="SUPFAM" id="SSF69593">
    <property type="entry name" value="Glycerol-3-phosphate (1)-acyltransferase"/>
    <property type="match status" value="1"/>
</dbReference>
<dbReference type="EMBL" id="JACCAA010000001">
    <property type="protein sequence ID" value="NYG58593.1"/>
    <property type="molecule type" value="Genomic_DNA"/>
</dbReference>
<name>A0A7Y9S1W3_9ACTN</name>
<protein>
    <submittedName>
        <fullName evidence="4">1-acyl-sn-glycerol-3-phosphate acyltransferase</fullName>
    </submittedName>
</protein>
<dbReference type="PANTHER" id="PTHR10434">
    <property type="entry name" value="1-ACYL-SN-GLYCEROL-3-PHOSPHATE ACYLTRANSFERASE"/>
    <property type="match status" value="1"/>
</dbReference>
<dbReference type="PANTHER" id="PTHR10434:SF9">
    <property type="entry name" value="PHOSPHOLIPID_GLYCEROL ACYLTRANSFERASE DOMAIN-CONTAINING PROTEIN"/>
    <property type="match status" value="1"/>
</dbReference>
<dbReference type="Proteomes" id="UP000540656">
    <property type="component" value="Unassembled WGS sequence"/>
</dbReference>
<dbReference type="GO" id="GO:0006654">
    <property type="term" value="P:phosphatidic acid biosynthetic process"/>
    <property type="evidence" value="ECO:0007669"/>
    <property type="project" value="TreeGrafter"/>
</dbReference>
<accession>A0A7Y9S1W3</accession>
<dbReference type="RefSeq" id="WP_179501742.1">
    <property type="nucleotide sequence ID" value="NZ_JACCAA010000001.1"/>
</dbReference>